<dbReference type="InterPro" id="IPR011079">
    <property type="entry name" value="Ala_racemase_C"/>
</dbReference>
<comment type="caution">
    <text evidence="8">The sequence shown here is derived from an EMBL/GenBank/DDBJ whole genome shotgun (WGS) entry which is preliminary data.</text>
</comment>
<dbReference type="InterPro" id="IPR000821">
    <property type="entry name" value="Ala_racemase"/>
</dbReference>
<dbReference type="HAMAP" id="MF_01201">
    <property type="entry name" value="Ala_racemase"/>
    <property type="match status" value="1"/>
</dbReference>
<evidence type="ECO:0000256" key="3">
    <source>
        <dbReference type="ARBA" id="ARBA00023235"/>
    </source>
</evidence>
<evidence type="ECO:0000256" key="5">
    <source>
        <dbReference type="PIRSR" id="PIRSR600821-50"/>
    </source>
</evidence>
<dbReference type="Pfam" id="PF01168">
    <property type="entry name" value="Ala_racemase_N"/>
    <property type="match status" value="1"/>
</dbReference>
<name>A0A1R1B725_PAELA</name>
<keyword evidence="2 4" id="KW-0663">Pyridoxal phosphate</keyword>
<dbReference type="EC" id="5.1.1.1" evidence="4"/>
<reference evidence="8 9" key="1">
    <citation type="submission" date="2016-11" db="EMBL/GenBank/DDBJ databases">
        <title>Paenibacillus species isolates.</title>
        <authorList>
            <person name="Beno S.M."/>
        </authorList>
    </citation>
    <scope>NUCLEOTIDE SEQUENCE [LARGE SCALE GENOMIC DNA]</scope>
    <source>
        <strain evidence="8 9">FSL F4-0100</strain>
    </source>
</reference>
<comment type="function">
    <text evidence="4">Catalyzes the interconversion of L-alanine and D-alanine. May also act on other amino acids.</text>
</comment>
<dbReference type="NCBIfam" id="TIGR00492">
    <property type="entry name" value="alr"/>
    <property type="match status" value="1"/>
</dbReference>
<feature type="binding site" evidence="4 6">
    <location>
        <position position="325"/>
    </location>
    <ligand>
        <name>substrate</name>
    </ligand>
</feature>
<dbReference type="InterPro" id="IPR029066">
    <property type="entry name" value="PLP-binding_barrel"/>
</dbReference>
<dbReference type="SMART" id="SM01005">
    <property type="entry name" value="Ala_racemase_C"/>
    <property type="match status" value="1"/>
</dbReference>
<evidence type="ECO:0000256" key="6">
    <source>
        <dbReference type="PIRSR" id="PIRSR600821-52"/>
    </source>
</evidence>
<dbReference type="GO" id="GO:0008784">
    <property type="term" value="F:alanine racemase activity"/>
    <property type="evidence" value="ECO:0007669"/>
    <property type="project" value="UniProtKB-UniRule"/>
</dbReference>
<dbReference type="SUPFAM" id="SSF51419">
    <property type="entry name" value="PLP-binding barrel"/>
    <property type="match status" value="1"/>
</dbReference>
<dbReference type="PANTHER" id="PTHR30511">
    <property type="entry name" value="ALANINE RACEMASE"/>
    <property type="match status" value="1"/>
</dbReference>
<protein>
    <recommendedName>
        <fullName evidence="4">Alanine racemase</fullName>
        <ecNumber evidence="4">5.1.1.1</ecNumber>
    </recommendedName>
</protein>
<feature type="modified residue" description="N6-(pyridoxal phosphate)lysine" evidence="4 5">
    <location>
        <position position="45"/>
    </location>
</feature>
<gene>
    <name evidence="8" type="ORF">BK123_06615</name>
</gene>
<evidence type="ECO:0000313" key="8">
    <source>
        <dbReference type="EMBL" id="OME95354.1"/>
    </source>
</evidence>
<evidence type="ECO:0000256" key="1">
    <source>
        <dbReference type="ARBA" id="ARBA00001933"/>
    </source>
</evidence>
<dbReference type="GO" id="GO:0005829">
    <property type="term" value="C:cytosol"/>
    <property type="evidence" value="ECO:0007669"/>
    <property type="project" value="TreeGrafter"/>
</dbReference>
<dbReference type="SUPFAM" id="SSF50621">
    <property type="entry name" value="Alanine racemase C-terminal domain-like"/>
    <property type="match status" value="1"/>
</dbReference>
<dbReference type="FunFam" id="3.20.20.10:FF:000002">
    <property type="entry name" value="Alanine racemase"/>
    <property type="match status" value="1"/>
</dbReference>
<dbReference type="InterPro" id="IPR001608">
    <property type="entry name" value="Ala_racemase_N"/>
</dbReference>
<feature type="active site" description="Proton acceptor; specific for L-alanine" evidence="4">
    <location>
        <position position="276"/>
    </location>
</feature>
<dbReference type="Gene3D" id="3.20.20.10">
    <property type="entry name" value="Alanine racemase"/>
    <property type="match status" value="1"/>
</dbReference>
<comment type="similarity">
    <text evidence="4">Belongs to the alanine racemase family.</text>
</comment>
<dbReference type="PROSITE" id="PS00395">
    <property type="entry name" value="ALANINE_RACEMASE"/>
    <property type="match status" value="1"/>
</dbReference>
<dbReference type="GO" id="GO:0030170">
    <property type="term" value="F:pyridoxal phosphate binding"/>
    <property type="evidence" value="ECO:0007669"/>
    <property type="project" value="UniProtKB-UniRule"/>
</dbReference>
<dbReference type="EMBL" id="MRTF01000002">
    <property type="protein sequence ID" value="OME95354.1"/>
    <property type="molecule type" value="Genomic_DNA"/>
</dbReference>
<dbReference type="NCBIfam" id="NF033131">
    <property type="entry name" value="vanT-G-Cterm"/>
    <property type="match status" value="1"/>
</dbReference>
<dbReference type="PRINTS" id="PR00992">
    <property type="entry name" value="ALARACEMASE"/>
</dbReference>
<evidence type="ECO:0000313" key="9">
    <source>
        <dbReference type="Proteomes" id="UP000187074"/>
    </source>
</evidence>
<feature type="domain" description="Alanine racemase C-terminal" evidence="7">
    <location>
        <begin position="255"/>
        <end position="384"/>
    </location>
</feature>
<comment type="pathway">
    <text evidence="4">Amino-acid biosynthesis; D-alanine biosynthesis; D-alanine from L-alanine: step 1/1.</text>
</comment>
<accession>A0A1R1B725</accession>
<keyword evidence="3 4" id="KW-0413">Isomerase</keyword>
<dbReference type="AlphaFoldDB" id="A0A1R1B725"/>
<sequence length="385" mass="42712">MGRSTTLPVSKPRAWAEINLNHLRHNLKELKRVLPDTCDMMAVVKANAYGHGGPEVAKFLAGEGVRYFAVAAYSEGIALRKQGVFVEILVLGYTPPEAFSELVRYRLIQTVVSVDYAEELNRFGRKHGEKMNVHIKIDSGMSRLGVLYDNIEPICSMYKQSNLQVTGIYSHLSMSDSQKEEDILYTNQQIDRYHQVIEQIRKAGLEPGMLHIQSSYGILNYPADGYSLARPGIALYGLLSKEDDRPNVKIHLRPVLSLKASVVQVKTIQAETPVGYGRNYVPNQTSRIAVVSIGYADGISRALFEQDGFVLVRGRKANIVGNICMDQMMIDVTHIEGVQAGDTVTLIGQDGKETITAGQIARRSGTVTNEVLSGIGERVERVYRN</sequence>
<evidence type="ECO:0000256" key="4">
    <source>
        <dbReference type="HAMAP-Rule" id="MF_01201"/>
    </source>
</evidence>
<dbReference type="PANTHER" id="PTHR30511:SF0">
    <property type="entry name" value="ALANINE RACEMASE, CATABOLIC-RELATED"/>
    <property type="match status" value="1"/>
</dbReference>
<organism evidence="8 9">
    <name type="scientific">Paenibacillus lautus</name>
    <name type="common">Bacillus lautus</name>
    <dbReference type="NCBI Taxonomy" id="1401"/>
    <lineage>
        <taxon>Bacteria</taxon>
        <taxon>Bacillati</taxon>
        <taxon>Bacillota</taxon>
        <taxon>Bacilli</taxon>
        <taxon>Bacillales</taxon>
        <taxon>Paenibacillaceae</taxon>
        <taxon>Paenibacillus</taxon>
    </lineage>
</organism>
<evidence type="ECO:0000256" key="2">
    <source>
        <dbReference type="ARBA" id="ARBA00022898"/>
    </source>
</evidence>
<dbReference type="UniPathway" id="UPA00042">
    <property type="reaction ID" value="UER00497"/>
</dbReference>
<feature type="active site" description="Proton acceptor; specific for D-alanine" evidence="4">
    <location>
        <position position="45"/>
    </location>
</feature>
<dbReference type="Pfam" id="PF00842">
    <property type="entry name" value="Ala_racemase_C"/>
    <property type="match status" value="1"/>
</dbReference>
<comment type="cofactor">
    <cofactor evidence="1 4 5">
        <name>pyridoxal 5'-phosphate</name>
        <dbReference type="ChEBI" id="CHEBI:597326"/>
    </cofactor>
</comment>
<evidence type="ECO:0000259" key="7">
    <source>
        <dbReference type="SMART" id="SM01005"/>
    </source>
</evidence>
<dbReference type="InterPro" id="IPR020622">
    <property type="entry name" value="Ala_racemase_pyridoxalP-BS"/>
</dbReference>
<feature type="binding site" evidence="4 6">
    <location>
        <position position="143"/>
    </location>
    <ligand>
        <name>substrate</name>
    </ligand>
</feature>
<comment type="catalytic activity">
    <reaction evidence="4">
        <text>L-alanine = D-alanine</text>
        <dbReference type="Rhea" id="RHEA:20249"/>
        <dbReference type="ChEBI" id="CHEBI:57416"/>
        <dbReference type="ChEBI" id="CHEBI:57972"/>
        <dbReference type="EC" id="5.1.1.1"/>
    </reaction>
</comment>
<dbReference type="InterPro" id="IPR009006">
    <property type="entry name" value="Ala_racemase/Decarboxylase_C"/>
</dbReference>
<dbReference type="STRING" id="1401.BK123_06615"/>
<proteinExistence type="inferred from homology"/>
<dbReference type="GO" id="GO:0030632">
    <property type="term" value="P:D-alanine biosynthetic process"/>
    <property type="evidence" value="ECO:0007669"/>
    <property type="project" value="UniProtKB-UniRule"/>
</dbReference>
<dbReference type="Proteomes" id="UP000187074">
    <property type="component" value="Unassembled WGS sequence"/>
</dbReference>
<dbReference type="Gene3D" id="2.40.37.10">
    <property type="entry name" value="Lyase, Ornithine Decarboxylase, Chain A, domain 1"/>
    <property type="match status" value="1"/>
</dbReference>